<dbReference type="InterPro" id="IPR013087">
    <property type="entry name" value="Znf_C2H2_type"/>
</dbReference>
<dbReference type="GO" id="GO:0030687">
    <property type="term" value="C:preribosome, large subunit precursor"/>
    <property type="evidence" value="ECO:0007669"/>
    <property type="project" value="TreeGrafter"/>
</dbReference>
<proteinExistence type="predicted"/>
<feature type="domain" description="C2H2-type" evidence="2">
    <location>
        <begin position="195"/>
        <end position="217"/>
    </location>
</feature>
<gene>
    <name evidence="3" type="ORF">CTEN210_11274</name>
</gene>
<dbReference type="Proteomes" id="UP001054902">
    <property type="component" value="Unassembled WGS sequence"/>
</dbReference>
<evidence type="ECO:0000313" key="4">
    <source>
        <dbReference type="Proteomes" id="UP001054902"/>
    </source>
</evidence>
<feature type="compositionally biased region" description="Basic residues" evidence="1">
    <location>
        <begin position="79"/>
        <end position="102"/>
    </location>
</feature>
<dbReference type="EMBL" id="BLLK01000047">
    <property type="protein sequence ID" value="GFH54798.1"/>
    <property type="molecule type" value="Genomic_DNA"/>
</dbReference>
<evidence type="ECO:0000313" key="3">
    <source>
        <dbReference type="EMBL" id="GFH54798.1"/>
    </source>
</evidence>
<protein>
    <recommendedName>
        <fullName evidence="2">C2H2-type domain-containing protein</fullName>
    </recommendedName>
</protein>
<feature type="compositionally biased region" description="Basic and acidic residues" evidence="1">
    <location>
        <begin position="61"/>
        <end position="78"/>
    </location>
</feature>
<dbReference type="InterPro" id="IPR041661">
    <property type="entry name" value="ZN622/Rei1/Reh1_Znf-C2H2"/>
</dbReference>
<feature type="compositionally biased region" description="Acidic residues" evidence="1">
    <location>
        <begin position="116"/>
        <end position="138"/>
    </location>
</feature>
<evidence type="ECO:0000259" key="2">
    <source>
        <dbReference type="PROSITE" id="PS00028"/>
    </source>
</evidence>
<dbReference type="GO" id="GO:0042273">
    <property type="term" value="P:ribosomal large subunit biogenesis"/>
    <property type="evidence" value="ECO:0007669"/>
    <property type="project" value="TreeGrafter"/>
</dbReference>
<keyword evidence="4" id="KW-1185">Reference proteome</keyword>
<name>A0AAD3H9D6_9STRA</name>
<dbReference type="InterPro" id="IPR040025">
    <property type="entry name" value="Znf622/Rei1/Reh1"/>
</dbReference>
<organism evidence="3 4">
    <name type="scientific">Chaetoceros tenuissimus</name>
    <dbReference type="NCBI Taxonomy" id="426638"/>
    <lineage>
        <taxon>Eukaryota</taxon>
        <taxon>Sar</taxon>
        <taxon>Stramenopiles</taxon>
        <taxon>Ochrophyta</taxon>
        <taxon>Bacillariophyta</taxon>
        <taxon>Coscinodiscophyceae</taxon>
        <taxon>Chaetocerotophycidae</taxon>
        <taxon>Chaetocerotales</taxon>
        <taxon>Chaetocerotaceae</taxon>
        <taxon>Chaetoceros</taxon>
    </lineage>
</organism>
<dbReference type="PROSITE" id="PS00028">
    <property type="entry name" value="ZINC_FINGER_C2H2_1"/>
    <property type="match status" value="1"/>
</dbReference>
<dbReference type="Pfam" id="PF12756">
    <property type="entry name" value="zf-C2H2_2"/>
    <property type="match status" value="1"/>
</dbReference>
<comment type="caution">
    <text evidence="3">The sequence shown here is derived from an EMBL/GenBank/DDBJ whole genome shotgun (WGS) entry which is preliminary data.</text>
</comment>
<dbReference type="PANTHER" id="PTHR13182">
    <property type="entry name" value="ZINC FINGER PROTEIN 622"/>
    <property type="match status" value="1"/>
</dbReference>
<dbReference type="PANTHER" id="PTHR13182:SF8">
    <property type="entry name" value="CYTOPLASMIC 60S SUBUNIT BIOGENESIS FACTOR ZNF622"/>
    <property type="match status" value="1"/>
</dbReference>
<reference evidence="3 4" key="1">
    <citation type="journal article" date="2021" name="Sci. Rep.">
        <title>The genome of the diatom Chaetoceros tenuissimus carries an ancient integrated fragment of an extant virus.</title>
        <authorList>
            <person name="Hongo Y."/>
            <person name="Kimura K."/>
            <person name="Takaki Y."/>
            <person name="Yoshida Y."/>
            <person name="Baba S."/>
            <person name="Kobayashi G."/>
            <person name="Nagasaki K."/>
            <person name="Hano T."/>
            <person name="Tomaru Y."/>
        </authorList>
    </citation>
    <scope>NUCLEOTIDE SEQUENCE [LARGE SCALE GENOMIC DNA]</scope>
    <source>
        <strain evidence="3 4">NIES-3715</strain>
    </source>
</reference>
<sequence length="473" mass="54056">MSNPAGLTSTTAPGKLFASRSELAEHYKSDWHKYNLKRREANMPMLTHQEFTARLEAAMALRKEREGREARSGTDHLKNKNSKKDKKKKSNAGAKRVSKRQQRQQERIGGFHVADEPVEEEEVEDMEEEELVEEEPPEIDPCQSLFDKRILPDVKSNIDYMYNKYGFFIPDREFLVDEEGLIGYCAEKIKLGHTCLYCQKMFRSWRGCQEHMINSKHCKLKYEAGIDLEEFDVFYDFTADDEAFLQAGIGNYKRRNKKRVEKETDEDEEMEVIDEDEMDEDDGEWEDVDSDEEMEDGLYAAYQDEITRHGFDVTPLGELVFPDGRIIGHRGLSRYYKQRFTAEDDRTSVMAARRANGERLLNGQVYDTYAMRHGNGNNQDNSTALQLAKAGLAVGAARGRAGKGILVASGNGPSGAQSYTALSLYRYKAAVKKARKEEFKGRKLQERTSLPMNKMDKKANRLMNGVSVAHAAR</sequence>
<dbReference type="AlphaFoldDB" id="A0AAD3H9D6"/>
<evidence type="ECO:0000256" key="1">
    <source>
        <dbReference type="SAM" id="MobiDB-lite"/>
    </source>
</evidence>
<feature type="region of interest" description="Disordered" evidence="1">
    <location>
        <begin position="58"/>
        <end position="138"/>
    </location>
</feature>
<accession>A0AAD3H9D6</accession>